<evidence type="ECO:0000313" key="2">
    <source>
        <dbReference type="EMBL" id="UOF90556.1"/>
    </source>
</evidence>
<dbReference type="Proteomes" id="UP000830167">
    <property type="component" value="Chromosome"/>
</dbReference>
<evidence type="ECO:0000256" key="1">
    <source>
        <dbReference type="SAM" id="Coils"/>
    </source>
</evidence>
<keyword evidence="1" id="KW-0175">Coiled coil</keyword>
<protein>
    <submittedName>
        <fullName evidence="2">Uncharacterized protein</fullName>
    </submittedName>
</protein>
<keyword evidence="3" id="KW-1185">Reference proteome</keyword>
<reference evidence="2" key="1">
    <citation type="submission" date="2021-12" db="EMBL/GenBank/DDBJ databases">
        <title>Alicyclobacillaceae gen. nov., sp. nov., isolated from chalcocite enrichment system.</title>
        <authorList>
            <person name="Jiang Z."/>
        </authorList>
    </citation>
    <scope>NUCLEOTIDE SEQUENCE</scope>
    <source>
        <strain evidence="2">MYW30-H2</strain>
    </source>
</reference>
<organism evidence="2 3">
    <name type="scientific">Fodinisporobacter ferrooxydans</name>
    <dbReference type="NCBI Taxonomy" id="2901836"/>
    <lineage>
        <taxon>Bacteria</taxon>
        <taxon>Bacillati</taxon>
        <taxon>Bacillota</taxon>
        <taxon>Bacilli</taxon>
        <taxon>Bacillales</taxon>
        <taxon>Alicyclobacillaceae</taxon>
        <taxon>Fodinisporobacter</taxon>
    </lineage>
</organism>
<name>A0ABY4CM35_9BACL</name>
<proteinExistence type="predicted"/>
<dbReference type="RefSeq" id="WP_347437253.1">
    <property type="nucleotide sequence ID" value="NZ_CP089291.1"/>
</dbReference>
<sequence>MDDKTINRLKIRILQIGKIETASSLSKLKDRHKRLKDKIHDLQHSLSEKFHDLEREISKLAKKFATLTQTVYQLQQQVIGIQAEIVSGNPNNPVLQQFFQSRTGQTVTITTPAGTVTGTVLIAGTNAVELRETATGDIIIVPYSKVVAVQ</sequence>
<gene>
    <name evidence="2" type="ORF">LSG31_22315</name>
</gene>
<feature type="coiled-coil region" evidence="1">
    <location>
        <begin position="25"/>
        <end position="70"/>
    </location>
</feature>
<accession>A0ABY4CM35</accession>
<dbReference type="EMBL" id="CP089291">
    <property type="protein sequence ID" value="UOF90556.1"/>
    <property type="molecule type" value="Genomic_DNA"/>
</dbReference>
<evidence type="ECO:0000313" key="3">
    <source>
        <dbReference type="Proteomes" id="UP000830167"/>
    </source>
</evidence>